<organism evidence="3 4">
    <name type="scientific">Staphylococcus pettenkoferi</name>
    <dbReference type="NCBI Taxonomy" id="170573"/>
    <lineage>
        <taxon>Bacteria</taxon>
        <taxon>Bacillati</taxon>
        <taxon>Bacillota</taxon>
        <taxon>Bacilli</taxon>
        <taxon>Bacillales</taxon>
        <taxon>Staphylococcaceae</taxon>
        <taxon>Staphylococcus</taxon>
    </lineage>
</organism>
<gene>
    <name evidence="3" type="ORF">CJ235_07750</name>
</gene>
<dbReference type="Proteomes" id="UP000235748">
    <property type="component" value="Unassembled WGS sequence"/>
</dbReference>
<dbReference type="SUPFAM" id="SSF51679">
    <property type="entry name" value="Bacterial luciferase-like"/>
    <property type="match status" value="1"/>
</dbReference>
<comment type="caution">
    <text evidence="3">The sequence shown here is derived from an EMBL/GenBank/DDBJ whole genome shotgun (WGS) entry which is preliminary data.</text>
</comment>
<dbReference type="InterPro" id="IPR011251">
    <property type="entry name" value="Luciferase-like_dom"/>
</dbReference>
<dbReference type="GO" id="GO:0005829">
    <property type="term" value="C:cytosol"/>
    <property type="evidence" value="ECO:0007669"/>
    <property type="project" value="TreeGrafter"/>
</dbReference>
<sequence>MNLSVLDLVPVDGNEHDRSALNHTLELAKSVDELGYRRYWIAEHHNLPTVASAATETIMNRILSVTSHLRVGSGGIMIPNHSPLRIAESFKTMEAFYPNRVDLGIGRAPGTDGLTAFALRRSTQPYKANDLDAQLMELFNYDSYHNEVINNELSQIRAIPQSVPLPPVYVLGSSVESARLASQKELSYVYAYQFNQNDVKKAVKAYHQETQGQQHQNMIVSVSVIGGQTEEEVQYLKKAAMLKYLNSAGMIQNVDWSHIDEIKLSKQQQLMAESYLQSQLIGTFEELKQKLTHLANELAIDELMITTTQFGAASRKNLYKALASLITK</sequence>
<protein>
    <submittedName>
        <fullName evidence="3">MsnO8 family LLM class oxidoreductase</fullName>
    </submittedName>
</protein>
<feature type="domain" description="Luciferase-like" evidence="2">
    <location>
        <begin position="1"/>
        <end position="293"/>
    </location>
</feature>
<accession>A0A2N6QHT8</accession>
<dbReference type="InterPro" id="IPR050766">
    <property type="entry name" value="Bact_Lucif_Oxidored"/>
</dbReference>
<dbReference type="EMBL" id="PNGG01000003">
    <property type="protein sequence ID" value="PMC19148.1"/>
    <property type="molecule type" value="Genomic_DNA"/>
</dbReference>
<dbReference type="CDD" id="cd00347">
    <property type="entry name" value="Flavin_utilizing_monoxygenases"/>
    <property type="match status" value="1"/>
</dbReference>
<dbReference type="GO" id="GO:0016705">
    <property type="term" value="F:oxidoreductase activity, acting on paired donors, with incorporation or reduction of molecular oxygen"/>
    <property type="evidence" value="ECO:0007669"/>
    <property type="project" value="InterPro"/>
</dbReference>
<comment type="similarity">
    <text evidence="1">To bacterial alkanal monooxygenase alpha and beta chains.</text>
</comment>
<evidence type="ECO:0000256" key="1">
    <source>
        <dbReference type="ARBA" id="ARBA00007789"/>
    </source>
</evidence>
<dbReference type="Pfam" id="PF00296">
    <property type="entry name" value="Bac_luciferase"/>
    <property type="match status" value="1"/>
</dbReference>
<dbReference type="InterPro" id="IPR019949">
    <property type="entry name" value="CmoO-like"/>
</dbReference>
<dbReference type="InterPro" id="IPR036661">
    <property type="entry name" value="Luciferase-like_sf"/>
</dbReference>
<dbReference type="PANTHER" id="PTHR30137:SF6">
    <property type="entry name" value="LUCIFERASE-LIKE MONOOXYGENASE"/>
    <property type="match status" value="1"/>
</dbReference>
<dbReference type="AlphaFoldDB" id="A0A2N6QHT8"/>
<evidence type="ECO:0000313" key="3">
    <source>
        <dbReference type="EMBL" id="PMC19148.1"/>
    </source>
</evidence>
<dbReference type="RefSeq" id="WP_070504137.1">
    <property type="nucleotide sequence ID" value="NZ_JALCYA010000005.1"/>
</dbReference>
<evidence type="ECO:0000313" key="4">
    <source>
        <dbReference type="Proteomes" id="UP000235748"/>
    </source>
</evidence>
<reference evidence="3 4" key="1">
    <citation type="submission" date="2017-09" db="EMBL/GenBank/DDBJ databases">
        <title>Bacterial strain isolated from the female urinary microbiota.</title>
        <authorList>
            <person name="Thomas-White K."/>
            <person name="Kumar N."/>
            <person name="Forster S."/>
            <person name="Putonti C."/>
            <person name="Lawley T."/>
            <person name="Wolfe A.J."/>
        </authorList>
    </citation>
    <scope>NUCLEOTIDE SEQUENCE [LARGE SCALE GENOMIC DNA]</scope>
    <source>
        <strain evidence="3 4">UMB0834</strain>
    </source>
</reference>
<dbReference type="Gene3D" id="3.20.20.30">
    <property type="entry name" value="Luciferase-like domain"/>
    <property type="match status" value="1"/>
</dbReference>
<name>A0A2N6QHT8_9STAP</name>
<proteinExistence type="predicted"/>
<evidence type="ECO:0000259" key="2">
    <source>
        <dbReference type="Pfam" id="PF00296"/>
    </source>
</evidence>
<dbReference type="NCBIfam" id="TIGR03558">
    <property type="entry name" value="oxido_grp_1"/>
    <property type="match status" value="1"/>
</dbReference>
<dbReference type="PANTHER" id="PTHR30137">
    <property type="entry name" value="LUCIFERASE-LIKE MONOOXYGENASE"/>
    <property type="match status" value="1"/>
</dbReference>